<dbReference type="AlphaFoldDB" id="A0AA45C5R0"/>
<dbReference type="Proteomes" id="UP000245921">
    <property type="component" value="Unassembled WGS sequence"/>
</dbReference>
<name>A0AA45C5R0_9BACT</name>
<organism evidence="1 2">
    <name type="scientific">Oceanotoga teriensis</name>
    <dbReference type="NCBI Taxonomy" id="515440"/>
    <lineage>
        <taxon>Bacteria</taxon>
        <taxon>Thermotogati</taxon>
        <taxon>Thermotogota</taxon>
        <taxon>Thermotogae</taxon>
        <taxon>Petrotogales</taxon>
        <taxon>Petrotogaceae</taxon>
        <taxon>Oceanotoga</taxon>
    </lineage>
</organism>
<comment type="caution">
    <text evidence="1">The sequence shown here is derived from an EMBL/GenBank/DDBJ whole genome shotgun (WGS) entry which is preliminary data.</text>
</comment>
<dbReference type="Gene3D" id="1.25.40.10">
    <property type="entry name" value="Tetratricopeptide repeat domain"/>
    <property type="match status" value="1"/>
</dbReference>
<evidence type="ECO:0000313" key="2">
    <source>
        <dbReference type="Proteomes" id="UP000245921"/>
    </source>
</evidence>
<evidence type="ECO:0008006" key="3">
    <source>
        <dbReference type="Google" id="ProtNLM"/>
    </source>
</evidence>
<proteinExistence type="predicted"/>
<dbReference type="RefSeq" id="WP_109605515.1">
    <property type="nucleotide sequence ID" value="NZ_QGGI01000015.1"/>
</dbReference>
<reference evidence="1 2" key="1">
    <citation type="submission" date="2018-05" db="EMBL/GenBank/DDBJ databases">
        <title>Genomic Encyclopedia of Type Strains, Phase IV (KMG-IV): sequencing the most valuable type-strain genomes for metagenomic binning, comparative biology and taxonomic classification.</title>
        <authorList>
            <person name="Goeker M."/>
        </authorList>
    </citation>
    <scope>NUCLEOTIDE SEQUENCE [LARGE SCALE GENOMIC DNA]</scope>
    <source>
        <strain evidence="1 2">DSM 24906</strain>
    </source>
</reference>
<evidence type="ECO:0000313" key="1">
    <source>
        <dbReference type="EMBL" id="PWJ89310.1"/>
    </source>
</evidence>
<keyword evidence="2" id="KW-1185">Reference proteome</keyword>
<dbReference type="SUPFAM" id="SSF48452">
    <property type="entry name" value="TPR-like"/>
    <property type="match status" value="1"/>
</dbReference>
<dbReference type="InterPro" id="IPR011990">
    <property type="entry name" value="TPR-like_helical_dom_sf"/>
</dbReference>
<accession>A0AA45C5R0</accession>
<sequence length="341" mass="41320">MKKNFLILLIFIFSFINVFSINYDELTQEARALAWSGEYKKAINIYENLIREYQNKEVYLDYSNALAWSGDIKKAINLLNSFEGEDSDIEMRKARFFYWNLNFSEAYNIFSKYKKDELEESDLAFINWYEEYKHFFIKTSYITDFLKENRENQFNIYMAYNYYDVFSVALKFDNFFFDDEYRVGKSLIEFYYDDFFSLLGISHNQYYIAEFGYVFKPFTLGFKSTKYLENYDEFIKSTSVNGGYFVFNFVLENIEFLLRANLDFIYKDYFYKDPENDLVFSYLIGSTYKNFGFKHYFDLKELNKSFIEYKDNICDFNYSISFYYDFFKKNFGAGISLGYSF</sequence>
<dbReference type="EMBL" id="QGGI01000015">
    <property type="protein sequence ID" value="PWJ89310.1"/>
    <property type="molecule type" value="Genomic_DNA"/>
</dbReference>
<protein>
    <recommendedName>
        <fullName evidence="3">Tetratricopeptide repeat protein</fullName>
    </recommendedName>
</protein>
<gene>
    <name evidence="1" type="ORF">C7380_11536</name>
</gene>